<dbReference type="Pfam" id="PF02879">
    <property type="entry name" value="PGM_PMM_II"/>
    <property type="match status" value="1"/>
</dbReference>
<evidence type="ECO:0000256" key="10">
    <source>
        <dbReference type="ARBA" id="ARBA00022842"/>
    </source>
</evidence>
<dbReference type="PRINTS" id="PR00509">
    <property type="entry name" value="PGMPMM"/>
</dbReference>
<comment type="caution">
    <text evidence="20">The sequence shown here is derived from an EMBL/GenBank/DDBJ whole genome shotgun (WGS) entry which is preliminary data.</text>
</comment>
<reference evidence="20 21" key="1">
    <citation type="submission" date="2019-01" db="EMBL/GenBank/DDBJ databases">
        <title>Draft genome sequences of the type strains of six Macrococcus species.</title>
        <authorList>
            <person name="Mazhar S."/>
            <person name="Altermann E."/>
            <person name="Hill C."/>
            <person name="Mcauliffe O."/>
        </authorList>
    </citation>
    <scope>NUCLEOTIDE SEQUENCE [LARGE SCALE GENOMIC DNA]</scope>
    <source>
        <strain evidence="20 21">CCM4815</strain>
    </source>
</reference>
<feature type="domain" description="Alpha-D-phosphohexomutase alpha/beta/alpha" evidence="19">
    <location>
        <begin position="312"/>
        <end position="434"/>
    </location>
</feature>
<dbReference type="SUPFAM" id="SSF55957">
    <property type="entry name" value="Phosphoglucomutase, C-terminal domain"/>
    <property type="match status" value="1"/>
</dbReference>
<evidence type="ECO:0000256" key="1">
    <source>
        <dbReference type="ARBA" id="ARBA00000443"/>
    </source>
</evidence>
<dbReference type="InterPro" id="IPR005843">
    <property type="entry name" value="A-D-PHexomutase_C"/>
</dbReference>
<dbReference type="GO" id="GO:0000287">
    <property type="term" value="F:magnesium ion binding"/>
    <property type="evidence" value="ECO:0007669"/>
    <property type="project" value="InterPro"/>
</dbReference>
<evidence type="ECO:0000256" key="15">
    <source>
        <dbReference type="RuleBase" id="RU004326"/>
    </source>
</evidence>
<dbReference type="CDD" id="cd05799">
    <property type="entry name" value="PGM2"/>
    <property type="match status" value="1"/>
</dbReference>
<gene>
    <name evidence="20" type="ORF">ERX29_08890</name>
</gene>
<dbReference type="GO" id="GO:0008973">
    <property type="term" value="F:phosphopentomutase activity"/>
    <property type="evidence" value="ECO:0007669"/>
    <property type="project" value="TreeGrafter"/>
</dbReference>
<comment type="cofactor">
    <cofactor evidence="2">
        <name>Mg(2+)</name>
        <dbReference type="ChEBI" id="CHEBI:18420"/>
    </cofactor>
</comment>
<name>A0A4R6BST7_9STAP</name>
<dbReference type="InterPro" id="IPR005846">
    <property type="entry name" value="A-D-PHexomutase_a/b/a-III"/>
</dbReference>
<evidence type="ECO:0000256" key="11">
    <source>
        <dbReference type="ARBA" id="ARBA00023235"/>
    </source>
</evidence>
<protein>
    <recommendedName>
        <fullName evidence="12">Phosphoglucomutase</fullName>
        <ecNumber evidence="6">5.4.2.2</ecNumber>
    </recommendedName>
    <alternativeName>
        <fullName evidence="14">Alpha-phosphoglucomutase</fullName>
    </alternativeName>
    <alternativeName>
        <fullName evidence="13">Glucose phosphomutase</fullName>
    </alternativeName>
</protein>
<dbReference type="InterPro" id="IPR005845">
    <property type="entry name" value="A-D-PHexomutase_a/b/a-II"/>
</dbReference>
<dbReference type="Pfam" id="PF00408">
    <property type="entry name" value="PGM_PMM_IV"/>
    <property type="match status" value="1"/>
</dbReference>
<dbReference type="Pfam" id="PF02878">
    <property type="entry name" value="PGM_PMM_I"/>
    <property type="match status" value="1"/>
</dbReference>
<evidence type="ECO:0000256" key="4">
    <source>
        <dbReference type="ARBA" id="ARBA00005189"/>
    </source>
</evidence>
<keyword evidence="7" id="KW-0313">Glucose metabolism</keyword>
<feature type="domain" description="Alpha-D-phosphohexomutase C-terminal" evidence="16">
    <location>
        <begin position="485"/>
        <end position="530"/>
    </location>
</feature>
<dbReference type="Proteomes" id="UP000294802">
    <property type="component" value="Unassembled WGS sequence"/>
</dbReference>
<evidence type="ECO:0000256" key="2">
    <source>
        <dbReference type="ARBA" id="ARBA00001946"/>
    </source>
</evidence>
<keyword evidence="9 15" id="KW-0479">Metal-binding</keyword>
<evidence type="ECO:0000256" key="5">
    <source>
        <dbReference type="ARBA" id="ARBA00010231"/>
    </source>
</evidence>
<comment type="pathway">
    <text evidence="3">Glycolipid metabolism; diglucosyl-diacylglycerol biosynthesis.</text>
</comment>
<organism evidence="20 21">
    <name type="scientific">Macrococcus lamae</name>
    <dbReference type="NCBI Taxonomy" id="198484"/>
    <lineage>
        <taxon>Bacteria</taxon>
        <taxon>Bacillati</taxon>
        <taxon>Bacillota</taxon>
        <taxon>Bacilli</taxon>
        <taxon>Bacillales</taxon>
        <taxon>Staphylococcaceae</taxon>
        <taxon>Macrococcus</taxon>
    </lineage>
</organism>
<evidence type="ECO:0000313" key="20">
    <source>
        <dbReference type="EMBL" id="TDM07323.1"/>
    </source>
</evidence>
<evidence type="ECO:0000256" key="12">
    <source>
        <dbReference type="ARBA" id="ARBA00039995"/>
    </source>
</evidence>
<dbReference type="PANTHER" id="PTHR45745:SF1">
    <property type="entry name" value="PHOSPHOGLUCOMUTASE 2B-RELATED"/>
    <property type="match status" value="1"/>
</dbReference>
<evidence type="ECO:0000256" key="13">
    <source>
        <dbReference type="ARBA" id="ARBA00041398"/>
    </source>
</evidence>
<dbReference type="GO" id="GO:0006006">
    <property type="term" value="P:glucose metabolic process"/>
    <property type="evidence" value="ECO:0007669"/>
    <property type="project" value="UniProtKB-KW"/>
</dbReference>
<comment type="pathway">
    <text evidence="4">Lipid metabolism.</text>
</comment>
<proteinExistence type="inferred from homology"/>
<dbReference type="PANTHER" id="PTHR45745">
    <property type="entry name" value="PHOSPHOMANNOMUTASE 45A"/>
    <property type="match status" value="1"/>
</dbReference>
<evidence type="ECO:0000259" key="18">
    <source>
        <dbReference type="Pfam" id="PF02879"/>
    </source>
</evidence>
<evidence type="ECO:0000256" key="7">
    <source>
        <dbReference type="ARBA" id="ARBA00022526"/>
    </source>
</evidence>
<dbReference type="RefSeq" id="WP_133444332.1">
    <property type="nucleotide sequence ID" value="NZ_SCWB01000015.1"/>
</dbReference>
<dbReference type="Pfam" id="PF02880">
    <property type="entry name" value="PGM_PMM_III"/>
    <property type="match status" value="1"/>
</dbReference>
<evidence type="ECO:0000256" key="14">
    <source>
        <dbReference type="ARBA" id="ARBA00041467"/>
    </source>
</evidence>
<dbReference type="EC" id="5.4.2.2" evidence="6"/>
<accession>A0A4R6BST7</accession>
<keyword evidence="8" id="KW-0597">Phosphoprotein</keyword>
<feature type="domain" description="Alpha-D-phosphohexomutase alpha/beta/alpha" evidence="17">
    <location>
        <begin position="38"/>
        <end position="174"/>
    </location>
</feature>
<sequence length="549" mass="61150">MPTRKQWENKLSESLISEEQYNQLSEEQKEESFSSNLAFGTAGIRGKIGLGPNRLNRFTVQKVAYGLSKYLNEVTDQATVVIAYDTRHFSKEFCDEIAAVLGSNGITAYIFERYHTTPELSYSVRHLQADAGVMITASHNPPEYNGIKIYGPDGGQMALAGSQKVSSYINQIDNELNIEVQPLDQLKADGLVKQAHAEVIESYKQQVIDLIQDIPQSDLKVVFSSLHGTSVPIIPEILESLNFSNFKLVTAQCTPDPDFSSVASANPEDHAAFDMAVELAKEQGADLLIATDPDADRMGVVAKVGDDFHYLNGNQLGSLLLAYRIEQTEGMKDRAAVKSIVTSELGKVVAEKNDVKMFDVLTGFKFIAEKIAEFEQNEDYQYIFGYEESYGYMASPFVRDKDAVQIVPLIIKLASELKNEGKTIVDKMNHIYNTYGHYEEKLFAHTFEGQSGKQKIQDIMTKARLDTPSSIAGLKVIAVEDYEAQLRKDDNGESTINLPKADVLKFFFSDGWIALRPSGTEPKIKLYVSLLSDEIDEIAEKINAEFFGE</sequence>
<dbReference type="InterPro" id="IPR016055">
    <property type="entry name" value="A-D-PHexomutase_a/b/a-I/II/III"/>
</dbReference>
<evidence type="ECO:0000313" key="21">
    <source>
        <dbReference type="Proteomes" id="UP000294802"/>
    </source>
</evidence>
<feature type="domain" description="Alpha-D-phosphohexomutase alpha/beta/alpha" evidence="18">
    <location>
        <begin position="200"/>
        <end position="303"/>
    </location>
</feature>
<dbReference type="Gene3D" id="3.40.120.10">
    <property type="entry name" value="Alpha-D-Glucose-1,6-Bisphosphate, subunit A, domain 3"/>
    <property type="match status" value="3"/>
</dbReference>
<comment type="catalytic activity">
    <reaction evidence="1">
        <text>alpha-D-glucose 1-phosphate = alpha-D-glucose 6-phosphate</text>
        <dbReference type="Rhea" id="RHEA:23536"/>
        <dbReference type="ChEBI" id="CHEBI:58225"/>
        <dbReference type="ChEBI" id="CHEBI:58601"/>
        <dbReference type="EC" id="5.4.2.2"/>
    </reaction>
</comment>
<dbReference type="AlphaFoldDB" id="A0A4R6BST7"/>
<evidence type="ECO:0000259" key="16">
    <source>
        <dbReference type="Pfam" id="PF00408"/>
    </source>
</evidence>
<evidence type="ECO:0000256" key="3">
    <source>
        <dbReference type="ARBA" id="ARBA00005164"/>
    </source>
</evidence>
<keyword evidence="21" id="KW-1185">Reference proteome</keyword>
<dbReference type="GO" id="GO:0006166">
    <property type="term" value="P:purine ribonucleoside salvage"/>
    <property type="evidence" value="ECO:0007669"/>
    <property type="project" value="TreeGrafter"/>
</dbReference>
<dbReference type="InterPro" id="IPR036900">
    <property type="entry name" value="A-D-PHexomutase_C_sf"/>
</dbReference>
<dbReference type="EMBL" id="SCWB01000015">
    <property type="protein sequence ID" value="TDM07323.1"/>
    <property type="molecule type" value="Genomic_DNA"/>
</dbReference>
<dbReference type="GO" id="GO:0004614">
    <property type="term" value="F:phosphoglucomutase activity"/>
    <property type="evidence" value="ECO:0007669"/>
    <property type="project" value="UniProtKB-EC"/>
</dbReference>
<dbReference type="OrthoDB" id="9806956at2"/>
<evidence type="ECO:0000256" key="9">
    <source>
        <dbReference type="ARBA" id="ARBA00022723"/>
    </source>
</evidence>
<dbReference type="Gene3D" id="3.30.310.50">
    <property type="entry name" value="Alpha-D-phosphohexomutase, C-terminal domain"/>
    <property type="match status" value="1"/>
</dbReference>
<keyword evidence="11" id="KW-0413">Isomerase</keyword>
<evidence type="ECO:0000256" key="6">
    <source>
        <dbReference type="ARBA" id="ARBA00012728"/>
    </source>
</evidence>
<keyword evidence="7" id="KW-0119">Carbohydrate metabolism</keyword>
<comment type="similarity">
    <text evidence="5 15">Belongs to the phosphohexose mutase family.</text>
</comment>
<evidence type="ECO:0000259" key="17">
    <source>
        <dbReference type="Pfam" id="PF02878"/>
    </source>
</evidence>
<dbReference type="PROSITE" id="PS00710">
    <property type="entry name" value="PGM_PMM"/>
    <property type="match status" value="1"/>
</dbReference>
<dbReference type="SUPFAM" id="SSF53738">
    <property type="entry name" value="Phosphoglucomutase, first 3 domains"/>
    <property type="match status" value="3"/>
</dbReference>
<evidence type="ECO:0000256" key="8">
    <source>
        <dbReference type="ARBA" id="ARBA00022553"/>
    </source>
</evidence>
<evidence type="ECO:0000259" key="19">
    <source>
        <dbReference type="Pfam" id="PF02880"/>
    </source>
</evidence>
<dbReference type="InterPro" id="IPR005841">
    <property type="entry name" value="Alpha-D-phosphohexomutase_SF"/>
</dbReference>
<dbReference type="InterPro" id="IPR005844">
    <property type="entry name" value="A-D-PHexomutase_a/b/a-I"/>
</dbReference>
<dbReference type="InterPro" id="IPR016066">
    <property type="entry name" value="A-D-PHexomutase_CS"/>
</dbReference>
<keyword evidence="10 15" id="KW-0460">Magnesium</keyword>